<dbReference type="AlphaFoldDB" id="A0A8H5HUW6"/>
<proteinExistence type="predicted"/>
<reference evidence="1 2" key="1">
    <citation type="journal article" date="2020" name="ISME J.">
        <title>Uncovering the hidden diversity of litter-decomposition mechanisms in mushroom-forming fungi.</title>
        <authorList>
            <person name="Floudas D."/>
            <person name="Bentzer J."/>
            <person name="Ahren D."/>
            <person name="Johansson T."/>
            <person name="Persson P."/>
            <person name="Tunlid A."/>
        </authorList>
    </citation>
    <scope>NUCLEOTIDE SEQUENCE [LARGE SCALE GENOMIC DNA]</scope>
    <source>
        <strain evidence="1 2">CBS 406.79</strain>
    </source>
</reference>
<organism evidence="1 2">
    <name type="scientific">Collybiopsis confluens</name>
    <dbReference type="NCBI Taxonomy" id="2823264"/>
    <lineage>
        <taxon>Eukaryota</taxon>
        <taxon>Fungi</taxon>
        <taxon>Dikarya</taxon>
        <taxon>Basidiomycota</taxon>
        <taxon>Agaricomycotina</taxon>
        <taxon>Agaricomycetes</taxon>
        <taxon>Agaricomycetidae</taxon>
        <taxon>Agaricales</taxon>
        <taxon>Marasmiineae</taxon>
        <taxon>Omphalotaceae</taxon>
        <taxon>Collybiopsis</taxon>
    </lineage>
</organism>
<dbReference type="Proteomes" id="UP000518752">
    <property type="component" value="Unassembled WGS sequence"/>
</dbReference>
<dbReference type="OrthoDB" id="5572844at2759"/>
<keyword evidence="2" id="KW-1185">Reference proteome</keyword>
<sequence>MLGRTEWDGVQAVGVRDVCTETKFPNIVLSSKQEFLFYHQKESDVEDDPLTPITPWAQLLRREPRTSNSARAVESERLVKQTYSVHVYLPADRARGIVRKWHLTAYFSQEKLSWLRTIDSVEGIGNVAAPDGLFRSARANKTRRDSEVSLPGPTAVPESAIRSYPSPHAGAAGYTAYYSTPASPIFPSPPSRSIQAPTNSVSTHNPLFQAEQLVPLHYLQQSMPPRRDPLDEQLLRRFSATSSRGFN</sequence>
<evidence type="ECO:0000313" key="2">
    <source>
        <dbReference type="Proteomes" id="UP000518752"/>
    </source>
</evidence>
<name>A0A8H5HUW6_9AGAR</name>
<dbReference type="EMBL" id="JAACJN010000017">
    <property type="protein sequence ID" value="KAF5390016.1"/>
    <property type="molecule type" value="Genomic_DNA"/>
</dbReference>
<gene>
    <name evidence="1" type="ORF">D9757_003839</name>
</gene>
<accession>A0A8H5HUW6</accession>
<evidence type="ECO:0000313" key="1">
    <source>
        <dbReference type="EMBL" id="KAF5390016.1"/>
    </source>
</evidence>
<protein>
    <submittedName>
        <fullName evidence="1">Uncharacterized protein</fullName>
    </submittedName>
</protein>
<comment type="caution">
    <text evidence="1">The sequence shown here is derived from an EMBL/GenBank/DDBJ whole genome shotgun (WGS) entry which is preliminary data.</text>
</comment>